<reference evidence="8 9" key="1">
    <citation type="journal article" date="2016" name="G3 (Bethesda)">
        <title>First Draft Assembly and Annotation of the Genome of a California Endemic Oak Quercus lobata Nee (Fagaceae).</title>
        <authorList>
            <person name="Sork V.L."/>
            <person name="Fitz-Gibbon S.T."/>
            <person name="Puiu D."/>
            <person name="Crepeau M."/>
            <person name="Gugger P.F."/>
            <person name="Sherman R."/>
            <person name="Stevens K."/>
            <person name="Langley C.H."/>
            <person name="Pellegrini M."/>
            <person name="Salzberg S.L."/>
        </authorList>
    </citation>
    <scope>NUCLEOTIDE SEQUENCE [LARGE SCALE GENOMIC DNA]</scope>
    <source>
        <strain evidence="8 9">cv. SW786</strain>
    </source>
</reference>
<feature type="transmembrane region" description="Helical" evidence="6">
    <location>
        <begin position="45"/>
        <end position="67"/>
    </location>
</feature>
<accession>A0A7N2LXG3</accession>
<dbReference type="SUPFAM" id="SSF103481">
    <property type="entry name" value="Multidrug resistance efflux transporter EmrE"/>
    <property type="match status" value="2"/>
</dbReference>
<keyword evidence="3 6" id="KW-0812">Transmembrane</keyword>
<dbReference type="EnsemblPlants" id="QL06p034736:mrna">
    <property type="protein sequence ID" value="QL06p034736:mrna"/>
    <property type="gene ID" value="QL06p034736"/>
</dbReference>
<feature type="transmembrane region" description="Helical" evidence="6">
    <location>
        <begin position="260"/>
        <end position="281"/>
    </location>
</feature>
<organism evidence="8 9">
    <name type="scientific">Quercus lobata</name>
    <name type="common">Valley oak</name>
    <dbReference type="NCBI Taxonomy" id="97700"/>
    <lineage>
        <taxon>Eukaryota</taxon>
        <taxon>Viridiplantae</taxon>
        <taxon>Streptophyta</taxon>
        <taxon>Embryophyta</taxon>
        <taxon>Tracheophyta</taxon>
        <taxon>Spermatophyta</taxon>
        <taxon>Magnoliopsida</taxon>
        <taxon>eudicotyledons</taxon>
        <taxon>Gunneridae</taxon>
        <taxon>Pentapetalae</taxon>
        <taxon>rosids</taxon>
        <taxon>fabids</taxon>
        <taxon>Fagales</taxon>
        <taxon>Fagaceae</taxon>
        <taxon>Quercus</taxon>
    </lineage>
</organism>
<dbReference type="PANTHER" id="PTHR31218">
    <property type="entry name" value="WAT1-RELATED PROTEIN"/>
    <property type="match status" value="1"/>
</dbReference>
<feature type="transmembrane region" description="Helical" evidence="6">
    <location>
        <begin position="189"/>
        <end position="212"/>
    </location>
</feature>
<dbReference type="GO" id="GO:0016020">
    <property type="term" value="C:membrane"/>
    <property type="evidence" value="ECO:0007669"/>
    <property type="project" value="UniProtKB-SubCell"/>
</dbReference>
<dbReference type="InterPro" id="IPR000620">
    <property type="entry name" value="EamA_dom"/>
</dbReference>
<dbReference type="OMA" id="MCAMPER"/>
<feature type="transmembrane region" description="Helical" evidence="6">
    <location>
        <begin position="313"/>
        <end position="332"/>
    </location>
</feature>
<keyword evidence="5 6" id="KW-0472">Membrane</keyword>
<dbReference type="GO" id="GO:0022857">
    <property type="term" value="F:transmembrane transporter activity"/>
    <property type="evidence" value="ECO:0007669"/>
    <property type="project" value="InterPro"/>
</dbReference>
<sequence>MAEASSDSAQRMCAMPERSKLHLAMIVCQLGFAGNHIIMKIALNMGISLLVFPFYRNIVALAALVPFARDRPPISTSLLLQFFFLGLIGLTCNQEFYYLGLDNTSATFASASENSVPAITFLMAAIFGQEKSMEQVHLNRKDGIAKVLGTVSTVAGSLVITLYKGPTLFGSNLQSHQSYFLLSLRNVKVTSWTSGCIYLIGHCLCWSSWIIFQIPLLKKYPARLSIASYAYFFSILQYLVIAVVFERNSQAWIVNSTDELLTIFYTGLVASAMTYAIQIYVIDKAGPLFVSVYLPLQTLLVAIIEAIALGEEFYLGGIIGAIFIVTGLYLVVWGKGEERKLDEEKPSVSENDSNRVSSSNGSIIQPLLATSRNRKIIRDIISDMT</sequence>
<evidence type="ECO:0000256" key="3">
    <source>
        <dbReference type="ARBA" id="ARBA00022692"/>
    </source>
</evidence>
<keyword evidence="4 6" id="KW-1133">Transmembrane helix</keyword>
<dbReference type="InParanoid" id="A0A7N2LXG3"/>
<evidence type="ECO:0000256" key="4">
    <source>
        <dbReference type="ARBA" id="ARBA00022989"/>
    </source>
</evidence>
<comment type="subcellular location">
    <subcellularLocation>
        <location evidence="1 6">Membrane</location>
        <topology evidence="1 6">Multi-pass membrane protein</topology>
    </subcellularLocation>
</comment>
<comment type="similarity">
    <text evidence="2 6">Belongs to the drug/metabolite transporter (DMT) superfamily. Plant drug/metabolite exporter (P-DME) (TC 2.A.7.4) family.</text>
</comment>
<dbReference type="InterPro" id="IPR037185">
    <property type="entry name" value="EmrE-like"/>
</dbReference>
<proteinExistence type="inferred from homology"/>
<feature type="transmembrane region" description="Helical" evidence="6">
    <location>
        <begin position="106"/>
        <end position="127"/>
    </location>
</feature>
<name>A0A7N2LXG3_QUELO</name>
<dbReference type="AlphaFoldDB" id="A0A7N2LXG3"/>
<evidence type="ECO:0000259" key="7">
    <source>
        <dbReference type="Pfam" id="PF00892"/>
    </source>
</evidence>
<feature type="transmembrane region" description="Helical" evidence="6">
    <location>
        <begin position="79"/>
        <end position="100"/>
    </location>
</feature>
<reference evidence="8" key="2">
    <citation type="submission" date="2021-01" db="UniProtKB">
        <authorList>
            <consortium name="EnsemblPlants"/>
        </authorList>
    </citation>
    <scope>IDENTIFICATION</scope>
</reference>
<feature type="transmembrane region" description="Helical" evidence="6">
    <location>
        <begin position="147"/>
        <end position="169"/>
    </location>
</feature>
<evidence type="ECO:0000313" key="9">
    <source>
        <dbReference type="Proteomes" id="UP000594261"/>
    </source>
</evidence>
<feature type="domain" description="EamA" evidence="7">
    <location>
        <begin position="23"/>
        <end position="131"/>
    </location>
</feature>
<dbReference type="Proteomes" id="UP000594261">
    <property type="component" value="Chromosome 6"/>
</dbReference>
<dbReference type="InterPro" id="IPR030184">
    <property type="entry name" value="WAT1-related"/>
</dbReference>
<evidence type="ECO:0000313" key="8">
    <source>
        <dbReference type="EnsemblPlants" id="QL06p034736:mrna"/>
    </source>
</evidence>
<dbReference type="Gramene" id="QL06p034736:mrna">
    <property type="protein sequence ID" value="QL06p034736:mrna"/>
    <property type="gene ID" value="QL06p034736"/>
</dbReference>
<feature type="domain" description="EamA" evidence="7">
    <location>
        <begin position="194"/>
        <end position="332"/>
    </location>
</feature>
<protein>
    <recommendedName>
        <fullName evidence="6">WAT1-related protein</fullName>
    </recommendedName>
</protein>
<dbReference type="EMBL" id="LRBV02000006">
    <property type="status" value="NOT_ANNOTATED_CDS"/>
    <property type="molecule type" value="Genomic_DNA"/>
</dbReference>
<dbReference type="Pfam" id="PF00892">
    <property type="entry name" value="EamA"/>
    <property type="match status" value="2"/>
</dbReference>
<evidence type="ECO:0000256" key="1">
    <source>
        <dbReference type="ARBA" id="ARBA00004141"/>
    </source>
</evidence>
<feature type="transmembrane region" description="Helical" evidence="6">
    <location>
        <begin position="288"/>
        <end position="307"/>
    </location>
</feature>
<evidence type="ECO:0000256" key="6">
    <source>
        <dbReference type="RuleBase" id="RU363077"/>
    </source>
</evidence>
<feature type="transmembrane region" description="Helical" evidence="6">
    <location>
        <begin position="224"/>
        <end position="245"/>
    </location>
</feature>
<evidence type="ECO:0000256" key="2">
    <source>
        <dbReference type="ARBA" id="ARBA00007635"/>
    </source>
</evidence>
<keyword evidence="9" id="KW-1185">Reference proteome</keyword>
<feature type="transmembrane region" description="Helical" evidence="6">
    <location>
        <begin position="21"/>
        <end position="39"/>
    </location>
</feature>
<evidence type="ECO:0000256" key="5">
    <source>
        <dbReference type="ARBA" id="ARBA00023136"/>
    </source>
</evidence>